<proteinExistence type="predicted"/>
<keyword evidence="3" id="KW-1185">Reference proteome</keyword>
<evidence type="ECO:0000313" key="3">
    <source>
        <dbReference type="Proteomes" id="UP000838878"/>
    </source>
</evidence>
<accession>A0A8J9VXH8</accession>
<sequence length="109" mass="12047">MCTRVPITYMRMRRPATGEIVPDGYRKLGLALFCCAGAAAGRNASAANTEVDEPRALRRAPRQPSRPVPTRGEAPAAAHPTYLPPARHFVSITCETYLPRQQETRLDKE</sequence>
<gene>
    <name evidence="2" type="ORF">BINO364_LOCUS14859</name>
</gene>
<evidence type="ECO:0000313" key="2">
    <source>
        <dbReference type="EMBL" id="CAH0729805.1"/>
    </source>
</evidence>
<protein>
    <submittedName>
        <fullName evidence="2">Uncharacterized protein</fullName>
    </submittedName>
</protein>
<evidence type="ECO:0000256" key="1">
    <source>
        <dbReference type="SAM" id="MobiDB-lite"/>
    </source>
</evidence>
<feature type="non-terminal residue" evidence="2">
    <location>
        <position position="109"/>
    </location>
</feature>
<dbReference type="Proteomes" id="UP000838878">
    <property type="component" value="Chromosome 8"/>
</dbReference>
<reference evidence="2" key="1">
    <citation type="submission" date="2021-12" db="EMBL/GenBank/DDBJ databases">
        <authorList>
            <person name="Martin H S."/>
        </authorList>
    </citation>
    <scope>NUCLEOTIDE SEQUENCE</scope>
</reference>
<feature type="region of interest" description="Disordered" evidence="1">
    <location>
        <begin position="44"/>
        <end position="81"/>
    </location>
</feature>
<dbReference type="EMBL" id="OV170228">
    <property type="protein sequence ID" value="CAH0729805.1"/>
    <property type="molecule type" value="Genomic_DNA"/>
</dbReference>
<dbReference type="AlphaFoldDB" id="A0A8J9VXH8"/>
<organism evidence="2 3">
    <name type="scientific">Brenthis ino</name>
    <name type="common">lesser marbled fritillary</name>
    <dbReference type="NCBI Taxonomy" id="405034"/>
    <lineage>
        <taxon>Eukaryota</taxon>
        <taxon>Metazoa</taxon>
        <taxon>Ecdysozoa</taxon>
        <taxon>Arthropoda</taxon>
        <taxon>Hexapoda</taxon>
        <taxon>Insecta</taxon>
        <taxon>Pterygota</taxon>
        <taxon>Neoptera</taxon>
        <taxon>Endopterygota</taxon>
        <taxon>Lepidoptera</taxon>
        <taxon>Glossata</taxon>
        <taxon>Ditrysia</taxon>
        <taxon>Papilionoidea</taxon>
        <taxon>Nymphalidae</taxon>
        <taxon>Heliconiinae</taxon>
        <taxon>Argynnini</taxon>
        <taxon>Brenthis</taxon>
    </lineage>
</organism>
<name>A0A8J9VXH8_9NEOP</name>